<keyword evidence="5" id="KW-0119">Carbohydrate metabolism</keyword>
<accession>A0A1M7Y2V2</accession>
<dbReference type="PANTHER" id="PTHR46193:SF18">
    <property type="entry name" value="HEXITOL PHOSPHATASE B"/>
    <property type="match status" value="1"/>
</dbReference>
<name>A0A1M7Y2V2_9BACT</name>
<dbReference type="InterPro" id="IPR006439">
    <property type="entry name" value="HAD-SF_hydro_IA"/>
</dbReference>
<keyword evidence="6" id="KW-0378">Hydrolase</keyword>
<dbReference type="InterPro" id="IPR051600">
    <property type="entry name" value="Beta-PGM-like"/>
</dbReference>
<sequence length="219" mass="24608">MIRALIFDMDGTLVDSEKLHFEAWRKTLARYGVDSIPQSDLNRYVGVSNEQLADDYIQSHSLQVKRTTLLQEKQELYLRMIPSLEPLPGVRETIDRYCGRYQLAVASSSDRIELHLILETLGLTRYFAQVVGGDMVSRKKPDPEIYLQAMQLLRVNPQEAVAFEDSEAGVAAAKNAGMYSIAIPSPLLQDGDFSRADTILGRIDQADEQLLARFSGQLD</sequence>
<organism evidence="6 7">
    <name type="scientific">Desulfopila aestuarii DSM 18488</name>
    <dbReference type="NCBI Taxonomy" id="1121416"/>
    <lineage>
        <taxon>Bacteria</taxon>
        <taxon>Pseudomonadati</taxon>
        <taxon>Thermodesulfobacteriota</taxon>
        <taxon>Desulfobulbia</taxon>
        <taxon>Desulfobulbales</taxon>
        <taxon>Desulfocapsaceae</taxon>
        <taxon>Desulfopila</taxon>
    </lineage>
</organism>
<evidence type="ECO:0000256" key="4">
    <source>
        <dbReference type="ARBA" id="ARBA00022842"/>
    </source>
</evidence>
<dbReference type="Pfam" id="PF13419">
    <property type="entry name" value="HAD_2"/>
    <property type="match status" value="1"/>
</dbReference>
<dbReference type="InterPro" id="IPR023214">
    <property type="entry name" value="HAD_sf"/>
</dbReference>
<dbReference type="EMBL" id="FRFE01000005">
    <property type="protein sequence ID" value="SHO46342.1"/>
    <property type="molecule type" value="Genomic_DNA"/>
</dbReference>
<dbReference type="Gene3D" id="3.40.50.1000">
    <property type="entry name" value="HAD superfamily/HAD-like"/>
    <property type="match status" value="1"/>
</dbReference>
<keyword evidence="3" id="KW-0479">Metal-binding</keyword>
<dbReference type="InterPro" id="IPR036412">
    <property type="entry name" value="HAD-like_sf"/>
</dbReference>
<dbReference type="SFLD" id="SFLDG01129">
    <property type="entry name" value="C1.5:_HAD__Beta-PGM__Phosphata"/>
    <property type="match status" value="1"/>
</dbReference>
<dbReference type="AlphaFoldDB" id="A0A1M7Y2V2"/>
<evidence type="ECO:0000256" key="5">
    <source>
        <dbReference type="ARBA" id="ARBA00023277"/>
    </source>
</evidence>
<keyword evidence="7" id="KW-1185">Reference proteome</keyword>
<evidence type="ECO:0000313" key="7">
    <source>
        <dbReference type="Proteomes" id="UP000184603"/>
    </source>
</evidence>
<evidence type="ECO:0000256" key="2">
    <source>
        <dbReference type="ARBA" id="ARBA00006171"/>
    </source>
</evidence>
<keyword evidence="4" id="KW-0460">Magnesium</keyword>
<dbReference type="SFLD" id="SFLDG01135">
    <property type="entry name" value="C1.5.6:_HAD__Beta-PGM__Phospha"/>
    <property type="match status" value="1"/>
</dbReference>
<gene>
    <name evidence="6" type="ORF">SAMN02745220_01435</name>
</gene>
<dbReference type="GO" id="GO:0046872">
    <property type="term" value="F:metal ion binding"/>
    <property type="evidence" value="ECO:0007669"/>
    <property type="project" value="UniProtKB-KW"/>
</dbReference>
<evidence type="ECO:0000256" key="1">
    <source>
        <dbReference type="ARBA" id="ARBA00001946"/>
    </source>
</evidence>
<dbReference type="RefSeq" id="WP_073612770.1">
    <property type="nucleotide sequence ID" value="NZ_FRFE01000005.1"/>
</dbReference>
<dbReference type="InterPro" id="IPR041492">
    <property type="entry name" value="HAD_2"/>
</dbReference>
<evidence type="ECO:0000313" key="6">
    <source>
        <dbReference type="EMBL" id="SHO46342.1"/>
    </source>
</evidence>
<dbReference type="STRING" id="1121416.SAMN02745220_01435"/>
<dbReference type="InterPro" id="IPR023198">
    <property type="entry name" value="PGP-like_dom2"/>
</dbReference>
<dbReference type="OrthoDB" id="9778019at2"/>
<protein>
    <submittedName>
        <fullName evidence="6">Haloacid dehalogenase superfamily, subfamily IA, variant 3 with third motif having DD or ED/beta-phosphoglucomutase family hydrolase</fullName>
    </submittedName>
</protein>
<dbReference type="GO" id="GO:0016787">
    <property type="term" value="F:hydrolase activity"/>
    <property type="evidence" value="ECO:0007669"/>
    <property type="project" value="UniProtKB-KW"/>
</dbReference>
<dbReference type="PANTHER" id="PTHR46193">
    <property type="entry name" value="6-PHOSPHOGLUCONATE PHOSPHATASE"/>
    <property type="match status" value="1"/>
</dbReference>
<comment type="similarity">
    <text evidence="2">Belongs to the HAD-like hydrolase superfamily. CbbY/CbbZ/Gph/YieH family.</text>
</comment>
<comment type="cofactor">
    <cofactor evidence="1">
        <name>Mg(2+)</name>
        <dbReference type="ChEBI" id="CHEBI:18420"/>
    </cofactor>
</comment>
<proteinExistence type="inferred from homology"/>
<dbReference type="NCBIfam" id="TIGR01509">
    <property type="entry name" value="HAD-SF-IA-v3"/>
    <property type="match status" value="1"/>
</dbReference>
<evidence type="ECO:0000256" key="3">
    <source>
        <dbReference type="ARBA" id="ARBA00022723"/>
    </source>
</evidence>
<dbReference type="SUPFAM" id="SSF56784">
    <property type="entry name" value="HAD-like"/>
    <property type="match status" value="1"/>
</dbReference>
<reference evidence="6 7" key="1">
    <citation type="submission" date="2016-12" db="EMBL/GenBank/DDBJ databases">
        <authorList>
            <person name="Song W.-J."/>
            <person name="Kurnit D.M."/>
        </authorList>
    </citation>
    <scope>NUCLEOTIDE SEQUENCE [LARGE SCALE GENOMIC DNA]</scope>
    <source>
        <strain evidence="6 7">DSM 18488</strain>
    </source>
</reference>
<dbReference type="Proteomes" id="UP000184603">
    <property type="component" value="Unassembled WGS sequence"/>
</dbReference>
<dbReference type="Gene3D" id="1.10.150.240">
    <property type="entry name" value="Putative phosphatase, domain 2"/>
    <property type="match status" value="1"/>
</dbReference>
<dbReference type="SFLD" id="SFLDS00003">
    <property type="entry name" value="Haloacid_Dehalogenase"/>
    <property type="match status" value="1"/>
</dbReference>